<dbReference type="Proteomes" id="UP001174694">
    <property type="component" value="Unassembled WGS sequence"/>
</dbReference>
<accession>A0AA38RTG8</accession>
<protein>
    <submittedName>
        <fullName evidence="1">Uncharacterized protein</fullName>
    </submittedName>
</protein>
<dbReference type="EMBL" id="JANBVO010000008">
    <property type="protein sequence ID" value="KAJ9150240.1"/>
    <property type="molecule type" value="Genomic_DNA"/>
</dbReference>
<keyword evidence="2" id="KW-1185">Reference proteome</keyword>
<comment type="caution">
    <text evidence="1">The sequence shown here is derived from an EMBL/GenBank/DDBJ whole genome shotgun (WGS) entry which is preliminary data.</text>
</comment>
<sequence>MVAFLAWGNVPHSFVIANGSLMDYQNMPSDYEGKFMTNEWNAMQLQSFHAGPNGYHWALKSISQQWTARCPQDMTPYLHTQPITVASDGLARPGRGRVTFVAFAPNGISWFIRYNSNLCIWGPQLSSFPSTWQSLIRELEATHPRKDECIDFVAFGVHDILLVRYENGRSQMILPDHPALRSQISAELIGEVDERLQAGWTLGNRTSLCSFDTNRWFIEWRRGTSSEFRFSMGLEDRDIADLERVKRVLSGVGSNAAQVADNQTAALIAANSRFAQQYHLSRIL</sequence>
<name>A0AA38RTG8_9PEZI</name>
<organism evidence="1 2">
    <name type="scientific">Pleurostoma richardsiae</name>
    <dbReference type="NCBI Taxonomy" id="41990"/>
    <lineage>
        <taxon>Eukaryota</taxon>
        <taxon>Fungi</taxon>
        <taxon>Dikarya</taxon>
        <taxon>Ascomycota</taxon>
        <taxon>Pezizomycotina</taxon>
        <taxon>Sordariomycetes</taxon>
        <taxon>Sordariomycetidae</taxon>
        <taxon>Calosphaeriales</taxon>
        <taxon>Pleurostomataceae</taxon>
        <taxon>Pleurostoma</taxon>
    </lineage>
</organism>
<evidence type="ECO:0000313" key="2">
    <source>
        <dbReference type="Proteomes" id="UP001174694"/>
    </source>
</evidence>
<reference evidence="1" key="1">
    <citation type="submission" date="2022-07" db="EMBL/GenBank/DDBJ databases">
        <title>Fungi with potential for degradation of polypropylene.</title>
        <authorList>
            <person name="Gostincar C."/>
        </authorList>
    </citation>
    <scope>NUCLEOTIDE SEQUENCE</scope>
    <source>
        <strain evidence="1">EXF-13308</strain>
    </source>
</reference>
<proteinExistence type="predicted"/>
<gene>
    <name evidence="1" type="ORF">NKR23_g3635</name>
</gene>
<dbReference type="AlphaFoldDB" id="A0AA38RTG8"/>
<evidence type="ECO:0000313" key="1">
    <source>
        <dbReference type="EMBL" id="KAJ9150240.1"/>
    </source>
</evidence>